<keyword evidence="1" id="KW-0812">Transmembrane</keyword>
<gene>
    <name evidence="3" type="ORF">A2Y83_01855</name>
</gene>
<evidence type="ECO:0000256" key="1">
    <source>
        <dbReference type="SAM" id="Phobius"/>
    </source>
</evidence>
<feature type="transmembrane region" description="Helical" evidence="1">
    <location>
        <begin position="218"/>
        <end position="238"/>
    </location>
</feature>
<reference evidence="3 4" key="1">
    <citation type="journal article" date="2016" name="Nat. Commun.">
        <title>Thousands of microbial genomes shed light on interconnected biogeochemical processes in an aquifer system.</title>
        <authorList>
            <person name="Anantharaman K."/>
            <person name="Brown C.T."/>
            <person name="Hug L.A."/>
            <person name="Sharon I."/>
            <person name="Castelle C.J."/>
            <person name="Probst A.J."/>
            <person name="Thomas B.C."/>
            <person name="Singh A."/>
            <person name="Wilkins M.J."/>
            <person name="Karaoz U."/>
            <person name="Brodie E.L."/>
            <person name="Williams K.H."/>
            <person name="Hubbard S.S."/>
            <person name="Banfield J.F."/>
        </authorList>
    </citation>
    <scope>NUCLEOTIDE SEQUENCE [LARGE SCALE GENOMIC DNA]</scope>
</reference>
<sequence>MRLIKIYSAIFLLVFCALLPFFVFAQNSTMDSVKKGEIYMEGGKGFLDMIVEGEGYQTTNIEGSSLIDLIGLIAFTIISLLGVFFVIKLIYAGFLWMTASGSEEQVGKSKSIIFSSIIGLAIVLSAFVTSQYIFTKIGMKAKYTDALTGEYYFKKFSEGAGYEATTTGTTPAIVIANLIKWLLTILAIIFAVLTIYSGYLWLTAGGNEEQVGLAKKRIINAVLGLVLCLTAYAITYMIL</sequence>
<name>A0A1F5S2Z1_9BACT</name>
<organism evidence="3 4">
    <name type="scientific">Candidatus Falkowbacteria bacterium RBG_13_39_14</name>
    <dbReference type="NCBI Taxonomy" id="1797985"/>
    <lineage>
        <taxon>Bacteria</taxon>
        <taxon>Candidatus Falkowiibacteriota</taxon>
    </lineage>
</organism>
<feature type="signal peptide" evidence="2">
    <location>
        <begin position="1"/>
        <end position="25"/>
    </location>
</feature>
<evidence type="ECO:0000313" key="3">
    <source>
        <dbReference type="EMBL" id="OGF21057.1"/>
    </source>
</evidence>
<dbReference type="STRING" id="1797985.A2Y83_01855"/>
<keyword evidence="1" id="KW-1133">Transmembrane helix</keyword>
<feature type="chain" id="PRO_5009521132" description="Yip1 domain-containing protein" evidence="2">
    <location>
        <begin position="26"/>
        <end position="239"/>
    </location>
</feature>
<evidence type="ECO:0008006" key="5">
    <source>
        <dbReference type="Google" id="ProtNLM"/>
    </source>
</evidence>
<keyword evidence="2" id="KW-0732">Signal</keyword>
<dbReference type="AlphaFoldDB" id="A0A1F5S2Z1"/>
<proteinExistence type="predicted"/>
<feature type="transmembrane region" description="Helical" evidence="1">
    <location>
        <begin position="112"/>
        <end position="134"/>
    </location>
</feature>
<feature type="transmembrane region" description="Helical" evidence="1">
    <location>
        <begin position="181"/>
        <end position="202"/>
    </location>
</feature>
<dbReference type="Pfam" id="PF18895">
    <property type="entry name" value="T4SS_pilin"/>
    <property type="match status" value="1"/>
</dbReference>
<protein>
    <recommendedName>
        <fullName evidence="5">Yip1 domain-containing protein</fullName>
    </recommendedName>
</protein>
<comment type="caution">
    <text evidence="3">The sequence shown here is derived from an EMBL/GenBank/DDBJ whole genome shotgun (WGS) entry which is preliminary data.</text>
</comment>
<dbReference type="EMBL" id="MFFS01000073">
    <property type="protein sequence ID" value="OGF21057.1"/>
    <property type="molecule type" value="Genomic_DNA"/>
</dbReference>
<dbReference type="InterPro" id="IPR043993">
    <property type="entry name" value="T4SS_pilin"/>
</dbReference>
<evidence type="ECO:0000256" key="2">
    <source>
        <dbReference type="SAM" id="SignalP"/>
    </source>
</evidence>
<feature type="non-terminal residue" evidence="3">
    <location>
        <position position="239"/>
    </location>
</feature>
<dbReference type="Proteomes" id="UP000178323">
    <property type="component" value="Unassembled WGS sequence"/>
</dbReference>
<keyword evidence="1" id="KW-0472">Membrane</keyword>
<accession>A0A1F5S2Z1</accession>
<evidence type="ECO:0000313" key="4">
    <source>
        <dbReference type="Proteomes" id="UP000178323"/>
    </source>
</evidence>
<feature type="transmembrane region" description="Helical" evidence="1">
    <location>
        <begin position="69"/>
        <end position="91"/>
    </location>
</feature>